<evidence type="ECO:0000313" key="2">
    <source>
        <dbReference type="Proteomes" id="UP000319486"/>
    </source>
</evidence>
<keyword evidence="2" id="KW-1185">Reference proteome</keyword>
<proteinExistence type="predicted"/>
<dbReference type="AlphaFoldDB" id="A0A502BYV9"/>
<dbReference type="Proteomes" id="UP000319486">
    <property type="component" value="Unassembled WGS sequence"/>
</dbReference>
<gene>
    <name evidence="1" type="ORF">EAH88_13855</name>
</gene>
<protein>
    <submittedName>
        <fullName evidence="1">Peptidase C13</fullName>
    </submittedName>
</protein>
<sequence length="130" mass="13392">MSIILTLALLLAAPSGGHDDGFAARVLRGRLVEAGPTGAAYQKALWQQINDSAAAALKGCIASHAPADKSPFTVVANVRPDGKPEQVVAQPATPVASCFGDWLATNTLPQPPALASEPVYPIEIDVSIVP</sequence>
<comment type="caution">
    <text evidence="1">The sequence shown here is derived from an EMBL/GenBank/DDBJ whole genome shotgun (WGS) entry which is preliminary data.</text>
</comment>
<organism evidence="1 2">
    <name type="scientific">Rhodanobacter glycinis</name>
    <dbReference type="NCBI Taxonomy" id="582702"/>
    <lineage>
        <taxon>Bacteria</taxon>
        <taxon>Pseudomonadati</taxon>
        <taxon>Pseudomonadota</taxon>
        <taxon>Gammaproteobacteria</taxon>
        <taxon>Lysobacterales</taxon>
        <taxon>Rhodanobacteraceae</taxon>
        <taxon>Rhodanobacter</taxon>
    </lineage>
</organism>
<dbReference type="EMBL" id="RCZO01000008">
    <property type="protein sequence ID" value="TPG06415.1"/>
    <property type="molecule type" value="Genomic_DNA"/>
</dbReference>
<reference evidence="1 2" key="1">
    <citation type="journal article" date="2019" name="Environ. Microbiol.">
        <title>Species interactions and distinct microbial communities in high Arctic permafrost affected cryosols are associated with the CH4 and CO2 gas fluxes.</title>
        <authorList>
            <person name="Altshuler I."/>
            <person name="Hamel J."/>
            <person name="Turney S."/>
            <person name="Magnuson E."/>
            <person name="Levesque R."/>
            <person name="Greer C."/>
            <person name="Whyte L.G."/>
        </authorList>
    </citation>
    <scope>NUCLEOTIDE SEQUENCE [LARGE SCALE GENOMIC DNA]</scope>
    <source>
        <strain evidence="1 2">S13Y</strain>
    </source>
</reference>
<dbReference type="OrthoDB" id="5954890at2"/>
<dbReference type="RefSeq" id="WP_140653718.1">
    <property type="nucleotide sequence ID" value="NZ_RCZB01000006.1"/>
</dbReference>
<accession>A0A502BYV9</accession>
<evidence type="ECO:0000313" key="1">
    <source>
        <dbReference type="EMBL" id="TPG06415.1"/>
    </source>
</evidence>
<name>A0A502BYV9_9GAMM</name>